<evidence type="ECO:0000259" key="5">
    <source>
        <dbReference type="PROSITE" id="PS50071"/>
    </source>
</evidence>
<dbReference type="EMBL" id="MDYQ01000050">
    <property type="protein sequence ID" value="PRP85114.1"/>
    <property type="molecule type" value="Genomic_DNA"/>
</dbReference>
<dbReference type="AlphaFoldDB" id="A0A2P6NMC5"/>
<keyword evidence="7" id="KW-1185">Reference proteome</keyword>
<dbReference type="PRINTS" id="PR00031">
    <property type="entry name" value="HTHREPRESSR"/>
</dbReference>
<dbReference type="PANTHER" id="PTHR46255:SF3">
    <property type="entry name" value="HOMEOBOX DOMAIN-CONTAINING PROTEIN"/>
    <property type="match status" value="1"/>
</dbReference>
<evidence type="ECO:0000256" key="1">
    <source>
        <dbReference type="ARBA" id="ARBA00023125"/>
    </source>
</evidence>
<keyword evidence="3 4" id="KW-0539">Nucleus</keyword>
<keyword evidence="1 3" id="KW-0238">DNA-binding</keyword>
<dbReference type="SMART" id="SM00389">
    <property type="entry name" value="HOX"/>
    <property type="match status" value="1"/>
</dbReference>
<gene>
    <name evidence="6" type="ORF">PROFUN_07185</name>
</gene>
<feature type="domain" description="Homeobox" evidence="5">
    <location>
        <begin position="87"/>
        <end position="147"/>
    </location>
</feature>
<evidence type="ECO:0000256" key="4">
    <source>
        <dbReference type="RuleBase" id="RU000682"/>
    </source>
</evidence>
<dbReference type="InterPro" id="IPR000047">
    <property type="entry name" value="HTH_motif"/>
</dbReference>
<dbReference type="CDD" id="cd00086">
    <property type="entry name" value="homeodomain"/>
    <property type="match status" value="1"/>
</dbReference>
<dbReference type="InterPro" id="IPR001356">
    <property type="entry name" value="HD"/>
</dbReference>
<reference evidence="6 7" key="1">
    <citation type="journal article" date="2018" name="Genome Biol. Evol.">
        <title>Multiple Roots of Fruiting Body Formation in Amoebozoa.</title>
        <authorList>
            <person name="Hillmann F."/>
            <person name="Forbes G."/>
            <person name="Novohradska S."/>
            <person name="Ferling I."/>
            <person name="Riege K."/>
            <person name="Groth M."/>
            <person name="Westermann M."/>
            <person name="Marz M."/>
            <person name="Spaller T."/>
            <person name="Winckler T."/>
            <person name="Schaap P."/>
            <person name="Glockner G."/>
        </authorList>
    </citation>
    <scope>NUCLEOTIDE SEQUENCE [LARGE SCALE GENOMIC DNA]</scope>
    <source>
        <strain evidence="6 7">Jena</strain>
    </source>
</reference>
<dbReference type="OrthoDB" id="6159439at2759"/>
<organism evidence="6 7">
    <name type="scientific">Planoprotostelium fungivorum</name>
    <dbReference type="NCBI Taxonomy" id="1890364"/>
    <lineage>
        <taxon>Eukaryota</taxon>
        <taxon>Amoebozoa</taxon>
        <taxon>Evosea</taxon>
        <taxon>Variosea</taxon>
        <taxon>Cavosteliida</taxon>
        <taxon>Cavosteliaceae</taxon>
        <taxon>Planoprotostelium</taxon>
    </lineage>
</organism>
<dbReference type="InterPro" id="IPR052631">
    <property type="entry name" value="Paired_homeobox_Bicoid"/>
</dbReference>
<dbReference type="Pfam" id="PF00046">
    <property type="entry name" value="Homeodomain"/>
    <property type="match status" value="1"/>
</dbReference>
<dbReference type="Proteomes" id="UP000241769">
    <property type="component" value="Unassembled WGS sequence"/>
</dbReference>
<sequence length="290" mass="33916">MLIPDVVCGTGIRVGWKNGVFPQPVHNRSTPTSSNTRETMPKMQVPFLTTEEKSSPSQRLVKPEQRYFYFSVDNNEGWKMKDPQRHKLYENPRRIFSIYHQLELLELFRKTHYPSRAQKEALATKFGVSERQIQIWFQNRRARTGKNMEDGQMHCSPAINMRVTASSSEEGKMSKTLARCKRTIRSRERCKECCNCFSCEDQEGTFRTKRVCRPYSFFAPGFEATRMIAFLLLDHRSHIFRFALCRCLGFFDGSIVVHHPKKNATTVRIHGWRVKLPLFSIGLRIWTRNA</sequence>
<comment type="subcellular location">
    <subcellularLocation>
        <location evidence="3 4">Nucleus</location>
    </subcellularLocation>
</comment>
<dbReference type="SUPFAM" id="SSF46689">
    <property type="entry name" value="Homeodomain-like"/>
    <property type="match status" value="1"/>
</dbReference>
<dbReference type="GO" id="GO:0005634">
    <property type="term" value="C:nucleus"/>
    <property type="evidence" value="ECO:0007669"/>
    <property type="project" value="UniProtKB-SubCell"/>
</dbReference>
<name>A0A2P6NMC5_9EUKA</name>
<accession>A0A2P6NMC5</accession>
<dbReference type="Gene3D" id="1.10.10.60">
    <property type="entry name" value="Homeodomain-like"/>
    <property type="match status" value="1"/>
</dbReference>
<comment type="caution">
    <text evidence="6">The sequence shown here is derived from an EMBL/GenBank/DDBJ whole genome shotgun (WGS) entry which is preliminary data.</text>
</comment>
<proteinExistence type="predicted"/>
<dbReference type="PROSITE" id="PS50071">
    <property type="entry name" value="HOMEOBOX_2"/>
    <property type="match status" value="1"/>
</dbReference>
<dbReference type="InterPro" id="IPR009057">
    <property type="entry name" value="Homeodomain-like_sf"/>
</dbReference>
<evidence type="ECO:0000313" key="6">
    <source>
        <dbReference type="EMBL" id="PRP85114.1"/>
    </source>
</evidence>
<dbReference type="GO" id="GO:0000981">
    <property type="term" value="F:DNA-binding transcription factor activity, RNA polymerase II-specific"/>
    <property type="evidence" value="ECO:0007669"/>
    <property type="project" value="TreeGrafter"/>
</dbReference>
<evidence type="ECO:0000256" key="3">
    <source>
        <dbReference type="PROSITE-ProRule" id="PRU00108"/>
    </source>
</evidence>
<protein>
    <submittedName>
        <fullName evidence="6">Putative Ultrabithorax</fullName>
    </submittedName>
</protein>
<keyword evidence="2 3" id="KW-0371">Homeobox</keyword>
<feature type="DNA-binding region" description="Homeobox" evidence="3">
    <location>
        <begin position="89"/>
        <end position="148"/>
    </location>
</feature>
<evidence type="ECO:0000256" key="2">
    <source>
        <dbReference type="ARBA" id="ARBA00023155"/>
    </source>
</evidence>
<dbReference type="PANTHER" id="PTHR46255">
    <property type="entry name" value="SHORT STATURE HOMEOBOX"/>
    <property type="match status" value="1"/>
</dbReference>
<dbReference type="GO" id="GO:1990837">
    <property type="term" value="F:sequence-specific double-stranded DNA binding"/>
    <property type="evidence" value="ECO:0007669"/>
    <property type="project" value="TreeGrafter"/>
</dbReference>
<dbReference type="STRING" id="1890364.A0A2P6NMC5"/>
<dbReference type="InParanoid" id="A0A2P6NMC5"/>
<evidence type="ECO:0000313" key="7">
    <source>
        <dbReference type="Proteomes" id="UP000241769"/>
    </source>
</evidence>